<keyword evidence="5" id="KW-1185">Reference proteome</keyword>
<keyword evidence="2" id="KW-0804">Transcription</keyword>
<dbReference type="InterPro" id="IPR038538">
    <property type="entry name" value="MTERF_sf"/>
</dbReference>
<dbReference type="EMBL" id="JBDFQZ010000014">
    <property type="protein sequence ID" value="KAK9667398.1"/>
    <property type="molecule type" value="Genomic_DNA"/>
</dbReference>
<dbReference type="AlphaFoldDB" id="A0AAW1GRB0"/>
<dbReference type="SMART" id="SM00733">
    <property type="entry name" value="Mterf"/>
    <property type="match status" value="6"/>
</dbReference>
<gene>
    <name evidence="4" type="ORF">RND81_14G253400</name>
</gene>
<sequence>MLTSLHITTRAFCSRFQTSSHRSPSPPPLSTLRFHTAYREKLSYLTSLGIVNSNPRNPNVPSHKCLDQILDIINYLKSKGFSESDITKLASVYPKLFSSSLEPSDIEPVFTFLARDVAATGTESRGLILCCPDLLFSNVEYCLRPTLTFLKAIGLEKLNSPTNLNARLLNTRISKIETKIEFLKSIGFTREESLKACARLPAIFGYSIDNNLQPKVGYLIGGMQRSIDELKEFPQYFAFSLTRRIVPRYMHLRQRGIHITLKRMLMSCDQKFYAKWK</sequence>
<dbReference type="Pfam" id="PF02536">
    <property type="entry name" value="mTERF"/>
    <property type="match status" value="1"/>
</dbReference>
<comment type="caution">
    <text evidence="4">The sequence shown here is derived from an EMBL/GenBank/DDBJ whole genome shotgun (WGS) entry which is preliminary data.</text>
</comment>
<dbReference type="Gene3D" id="1.25.70.10">
    <property type="entry name" value="Transcription termination factor 3, mitochondrial"/>
    <property type="match status" value="1"/>
</dbReference>
<evidence type="ECO:0000313" key="5">
    <source>
        <dbReference type="Proteomes" id="UP001443914"/>
    </source>
</evidence>
<keyword evidence="2" id="KW-0805">Transcription regulation</keyword>
<evidence type="ECO:0000256" key="1">
    <source>
        <dbReference type="ARBA" id="ARBA00007692"/>
    </source>
</evidence>
<proteinExistence type="inferred from homology"/>
<dbReference type="InterPro" id="IPR003690">
    <property type="entry name" value="MTERF"/>
</dbReference>
<reference evidence="4" key="1">
    <citation type="submission" date="2024-03" db="EMBL/GenBank/DDBJ databases">
        <title>WGS assembly of Saponaria officinalis var. Norfolk2.</title>
        <authorList>
            <person name="Jenkins J."/>
            <person name="Shu S."/>
            <person name="Grimwood J."/>
            <person name="Barry K."/>
            <person name="Goodstein D."/>
            <person name="Schmutz J."/>
            <person name="Leebens-Mack J."/>
            <person name="Osbourn A."/>
        </authorList>
    </citation>
    <scope>NUCLEOTIDE SEQUENCE [LARGE SCALE GENOMIC DNA]</scope>
    <source>
        <strain evidence="4">JIC</strain>
    </source>
</reference>
<dbReference type="GO" id="GO:0003676">
    <property type="term" value="F:nucleic acid binding"/>
    <property type="evidence" value="ECO:0007669"/>
    <property type="project" value="InterPro"/>
</dbReference>
<dbReference type="PANTHER" id="PTHR13068">
    <property type="entry name" value="CGI-12 PROTEIN-RELATED"/>
    <property type="match status" value="1"/>
</dbReference>
<dbReference type="PANTHER" id="PTHR13068:SF139">
    <property type="entry name" value="TRANSCRIPTION TERMINATION FACTOR MTEF1, CHLOROPLASTIC"/>
    <property type="match status" value="1"/>
</dbReference>
<evidence type="ECO:0000256" key="2">
    <source>
        <dbReference type="ARBA" id="ARBA00022472"/>
    </source>
</evidence>
<accession>A0AAW1GRB0</accession>
<protein>
    <recommendedName>
        <fullName evidence="6">Transcription termination factor MTEF1, chloroplastic</fullName>
    </recommendedName>
</protein>
<comment type="similarity">
    <text evidence="1">Belongs to the mTERF family.</text>
</comment>
<dbReference type="GO" id="GO:0006353">
    <property type="term" value="P:DNA-templated transcription termination"/>
    <property type="evidence" value="ECO:0007669"/>
    <property type="project" value="UniProtKB-KW"/>
</dbReference>
<name>A0AAW1GRB0_SAPOF</name>
<organism evidence="4 5">
    <name type="scientific">Saponaria officinalis</name>
    <name type="common">Common soapwort</name>
    <name type="synonym">Lychnis saponaria</name>
    <dbReference type="NCBI Taxonomy" id="3572"/>
    <lineage>
        <taxon>Eukaryota</taxon>
        <taxon>Viridiplantae</taxon>
        <taxon>Streptophyta</taxon>
        <taxon>Embryophyta</taxon>
        <taxon>Tracheophyta</taxon>
        <taxon>Spermatophyta</taxon>
        <taxon>Magnoliopsida</taxon>
        <taxon>eudicotyledons</taxon>
        <taxon>Gunneridae</taxon>
        <taxon>Pentapetalae</taxon>
        <taxon>Caryophyllales</taxon>
        <taxon>Caryophyllaceae</taxon>
        <taxon>Caryophylleae</taxon>
        <taxon>Saponaria</taxon>
    </lineage>
</organism>
<evidence type="ECO:0008006" key="6">
    <source>
        <dbReference type="Google" id="ProtNLM"/>
    </source>
</evidence>
<evidence type="ECO:0000256" key="3">
    <source>
        <dbReference type="ARBA" id="ARBA00022946"/>
    </source>
</evidence>
<dbReference type="Proteomes" id="UP001443914">
    <property type="component" value="Unassembled WGS sequence"/>
</dbReference>
<evidence type="ECO:0000313" key="4">
    <source>
        <dbReference type="EMBL" id="KAK9667398.1"/>
    </source>
</evidence>
<keyword evidence="2" id="KW-0806">Transcription termination</keyword>
<keyword evidence="3" id="KW-0809">Transit peptide</keyword>